<protein>
    <submittedName>
        <fullName evidence="2">Uncharacterized protein</fullName>
    </submittedName>
</protein>
<organism evidence="2 3">
    <name type="scientific">Culex pipiens pipiens</name>
    <name type="common">Northern house mosquito</name>
    <dbReference type="NCBI Taxonomy" id="38569"/>
    <lineage>
        <taxon>Eukaryota</taxon>
        <taxon>Metazoa</taxon>
        <taxon>Ecdysozoa</taxon>
        <taxon>Arthropoda</taxon>
        <taxon>Hexapoda</taxon>
        <taxon>Insecta</taxon>
        <taxon>Pterygota</taxon>
        <taxon>Neoptera</taxon>
        <taxon>Endopterygota</taxon>
        <taxon>Diptera</taxon>
        <taxon>Nematocera</taxon>
        <taxon>Culicoidea</taxon>
        <taxon>Culicidae</taxon>
        <taxon>Culicinae</taxon>
        <taxon>Culicini</taxon>
        <taxon>Culex</taxon>
        <taxon>Culex</taxon>
    </lineage>
</organism>
<comment type="caution">
    <text evidence="2">The sequence shown here is derived from an EMBL/GenBank/DDBJ whole genome shotgun (WGS) entry which is preliminary data.</text>
</comment>
<sequence>METLIELGELPQESINTSSCLRDLDTFFDTFNSKAPKDESKPYREAIKDDSIHWDFLKRFKKSIEDAFFVPKASHNPNVSPDKNQLPKLTTNTIEPPQNTHSGQDCQKERVIRKLHHLTQQDINATFKDHKEELTDIYEKFKKYSERRLMKNKLLLNWEVATFILTEPQAYHMAVFLENNIAPEEDKGKYNVFIDMILVWEWAVRILMALYNYSRIEAIDQIKTQDWEAIINNEVLPPD</sequence>
<dbReference type="AlphaFoldDB" id="A0ABD1DP09"/>
<dbReference type="Proteomes" id="UP001562425">
    <property type="component" value="Unassembled WGS sequence"/>
</dbReference>
<dbReference type="EMBL" id="JBEHCU010012473">
    <property type="protein sequence ID" value="KAL1375460.1"/>
    <property type="molecule type" value="Genomic_DNA"/>
</dbReference>
<proteinExistence type="predicted"/>
<name>A0ABD1DP09_CULPP</name>
<gene>
    <name evidence="2" type="ORF">pipiens_006612</name>
    <name evidence="1" type="ORF">pipiens_017474</name>
</gene>
<evidence type="ECO:0000313" key="3">
    <source>
        <dbReference type="Proteomes" id="UP001562425"/>
    </source>
</evidence>
<accession>A0ABD1DP09</accession>
<keyword evidence="3" id="KW-1185">Reference proteome</keyword>
<evidence type="ECO:0000313" key="2">
    <source>
        <dbReference type="EMBL" id="KAL1401415.1"/>
    </source>
</evidence>
<reference evidence="2 3" key="1">
    <citation type="submission" date="2024-05" db="EMBL/GenBank/DDBJ databases">
        <title>Culex pipiens pipiens assembly and annotation.</title>
        <authorList>
            <person name="Alout H."/>
            <person name="Durand T."/>
        </authorList>
    </citation>
    <scope>NUCLEOTIDE SEQUENCE [LARGE SCALE GENOMIC DNA]</scope>
    <source>
        <strain evidence="2">HA-2024</strain>
        <tissue evidence="2">Whole body</tissue>
    </source>
</reference>
<evidence type="ECO:0000313" key="1">
    <source>
        <dbReference type="EMBL" id="KAL1375460.1"/>
    </source>
</evidence>
<dbReference type="EMBL" id="JBEHCU010004888">
    <property type="protein sequence ID" value="KAL1401415.1"/>
    <property type="molecule type" value="Genomic_DNA"/>
</dbReference>